<sequence>MSDIVNYLINLGFSLFGCNTVICVKGILTTGILEYGAQFNDDSHPILIELADIPSKGGDRRKLEKEKEGFDTDAYFPPSSSSITSYTCSGQRDFEEGWVFTHLPTSVDTYPYRPTGPVPMDISD</sequence>
<dbReference type="AlphaFoldDB" id="A0A1E7FMI0"/>
<evidence type="ECO:0000313" key="2">
    <source>
        <dbReference type="EMBL" id="OEU19370.1"/>
    </source>
</evidence>
<evidence type="ECO:0000313" key="3">
    <source>
        <dbReference type="Proteomes" id="UP000095751"/>
    </source>
</evidence>
<proteinExistence type="predicted"/>
<feature type="compositionally biased region" description="Basic and acidic residues" evidence="1">
    <location>
        <begin position="57"/>
        <end position="70"/>
    </location>
</feature>
<evidence type="ECO:0000256" key="1">
    <source>
        <dbReference type="SAM" id="MobiDB-lite"/>
    </source>
</evidence>
<accession>A0A1E7FMI0</accession>
<name>A0A1E7FMI0_9STRA</name>
<gene>
    <name evidence="2" type="ORF">FRACYDRAFT_235420</name>
</gene>
<dbReference type="Proteomes" id="UP000095751">
    <property type="component" value="Unassembled WGS sequence"/>
</dbReference>
<dbReference type="EMBL" id="KV784355">
    <property type="protein sequence ID" value="OEU19370.1"/>
    <property type="molecule type" value="Genomic_DNA"/>
</dbReference>
<protein>
    <submittedName>
        <fullName evidence="2">Uncharacterized protein</fullName>
    </submittedName>
</protein>
<reference evidence="2 3" key="1">
    <citation type="submission" date="2016-09" db="EMBL/GenBank/DDBJ databases">
        <title>Extensive genetic diversity and differential bi-allelic expression allows diatom success in the polar Southern Ocean.</title>
        <authorList>
            <consortium name="DOE Joint Genome Institute"/>
            <person name="Mock T."/>
            <person name="Otillar R.P."/>
            <person name="Strauss J."/>
            <person name="Dupont C."/>
            <person name="Frickenhaus S."/>
            <person name="Maumus F."/>
            <person name="Mcmullan M."/>
            <person name="Sanges R."/>
            <person name="Schmutz J."/>
            <person name="Toseland A."/>
            <person name="Valas R."/>
            <person name="Veluchamy A."/>
            <person name="Ward B.J."/>
            <person name="Allen A."/>
            <person name="Barry K."/>
            <person name="Falciatore A."/>
            <person name="Ferrante M."/>
            <person name="Fortunato A.E."/>
            <person name="Gloeckner G."/>
            <person name="Gruber A."/>
            <person name="Hipkin R."/>
            <person name="Janech M."/>
            <person name="Kroth P."/>
            <person name="Leese F."/>
            <person name="Lindquist E."/>
            <person name="Lyon B.R."/>
            <person name="Martin J."/>
            <person name="Mayer C."/>
            <person name="Parker M."/>
            <person name="Quesneville H."/>
            <person name="Raymond J."/>
            <person name="Uhlig C."/>
            <person name="Valentin K.U."/>
            <person name="Worden A.Z."/>
            <person name="Armbrust E.V."/>
            <person name="Bowler C."/>
            <person name="Green B."/>
            <person name="Moulton V."/>
            <person name="Van Oosterhout C."/>
            <person name="Grigoriev I."/>
        </authorList>
    </citation>
    <scope>NUCLEOTIDE SEQUENCE [LARGE SCALE GENOMIC DNA]</scope>
    <source>
        <strain evidence="2 3">CCMP1102</strain>
    </source>
</reference>
<dbReference type="InParanoid" id="A0A1E7FMI0"/>
<organism evidence="2 3">
    <name type="scientific">Fragilariopsis cylindrus CCMP1102</name>
    <dbReference type="NCBI Taxonomy" id="635003"/>
    <lineage>
        <taxon>Eukaryota</taxon>
        <taxon>Sar</taxon>
        <taxon>Stramenopiles</taxon>
        <taxon>Ochrophyta</taxon>
        <taxon>Bacillariophyta</taxon>
        <taxon>Bacillariophyceae</taxon>
        <taxon>Bacillariophycidae</taxon>
        <taxon>Bacillariales</taxon>
        <taxon>Bacillariaceae</taxon>
        <taxon>Fragilariopsis</taxon>
    </lineage>
</organism>
<feature type="region of interest" description="Disordered" evidence="1">
    <location>
        <begin position="57"/>
        <end position="76"/>
    </location>
</feature>
<keyword evidence="3" id="KW-1185">Reference proteome</keyword>
<dbReference type="KEGG" id="fcy:FRACYDRAFT_235420"/>